<protein>
    <submittedName>
        <fullName evidence="2">PEP-CTERM protein-sorting domain-containing protein</fullName>
    </submittedName>
</protein>
<dbReference type="RefSeq" id="WP_096293318.1">
    <property type="nucleotide sequence ID" value="NZ_LT907782.1"/>
</dbReference>
<dbReference type="OrthoDB" id="9936294at2"/>
<accession>A0A285BZE0</accession>
<keyword evidence="1" id="KW-0732">Signal</keyword>
<reference evidence="2 3" key="1">
    <citation type="submission" date="2017-08" db="EMBL/GenBank/DDBJ databases">
        <authorList>
            <person name="de Groot N.N."/>
        </authorList>
    </citation>
    <scope>NUCLEOTIDE SEQUENCE [LARGE SCALE GENOMIC DNA]</scope>
    <source>
        <strain evidence="2 3">Nm15</strain>
    </source>
</reference>
<feature type="signal peptide" evidence="1">
    <location>
        <begin position="1"/>
        <end position="23"/>
    </location>
</feature>
<evidence type="ECO:0000313" key="3">
    <source>
        <dbReference type="Proteomes" id="UP000242498"/>
    </source>
</evidence>
<dbReference type="EMBL" id="LT907782">
    <property type="protein sequence ID" value="SNX60681.1"/>
    <property type="molecule type" value="Genomic_DNA"/>
</dbReference>
<evidence type="ECO:0000256" key="1">
    <source>
        <dbReference type="SAM" id="SignalP"/>
    </source>
</evidence>
<feature type="chain" id="PRO_5012763816" evidence="1">
    <location>
        <begin position="24"/>
        <end position="179"/>
    </location>
</feature>
<proteinExistence type="predicted"/>
<name>A0A285BZE0_9PROT</name>
<evidence type="ECO:0000313" key="2">
    <source>
        <dbReference type="EMBL" id="SNX60681.1"/>
    </source>
</evidence>
<dbReference type="Proteomes" id="UP000242498">
    <property type="component" value="Chromosome I"/>
</dbReference>
<organism evidence="2 3">
    <name type="scientific">Nitrosomonas ureae</name>
    <dbReference type="NCBI Taxonomy" id="44577"/>
    <lineage>
        <taxon>Bacteria</taxon>
        <taxon>Pseudomonadati</taxon>
        <taxon>Pseudomonadota</taxon>
        <taxon>Betaproteobacteria</taxon>
        <taxon>Nitrosomonadales</taxon>
        <taxon>Nitrosomonadaceae</taxon>
        <taxon>Nitrosomonas</taxon>
    </lineage>
</organism>
<sequence length="179" mass="19649">MIKNTVISCTMFAVLISTHCIMADTVSTSSSRLHAIFLSNDASAFLDSNLNPAGFNAPSIINLQTIIFNVNFSSLPDQHIPLISDQEVITNDITHLKTITAGTLIPAANHHHSDVRLLDEVNFKLPSAATENLGIFHSSNNSFDVKTEIRTVPKPEIYTILLTGLGLLGFTTRRRKYNT</sequence>
<gene>
    <name evidence="2" type="ORF">SAMN06296273_2148</name>
</gene>
<dbReference type="AlphaFoldDB" id="A0A285BZE0"/>